<reference evidence="2" key="1">
    <citation type="submission" date="2014-11" db="EMBL/GenBank/DDBJ databases">
        <authorList>
            <person name="Amaro Gonzalez C."/>
        </authorList>
    </citation>
    <scope>NUCLEOTIDE SEQUENCE</scope>
</reference>
<protein>
    <submittedName>
        <fullName evidence="2">Uncharacterized protein</fullName>
    </submittedName>
</protein>
<feature type="region of interest" description="Disordered" evidence="1">
    <location>
        <begin position="1"/>
        <end position="26"/>
    </location>
</feature>
<reference evidence="2" key="2">
    <citation type="journal article" date="2015" name="Fish Shellfish Immunol.">
        <title>Early steps in the European eel (Anguilla anguilla)-Vibrio vulnificus interaction in the gills: Role of the RtxA13 toxin.</title>
        <authorList>
            <person name="Callol A."/>
            <person name="Pajuelo D."/>
            <person name="Ebbesson L."/>
            <person name="Teles M."/>
            <person name="MacKenzie S."/>
            <person name="Amaro C."/>
        </authorList>
    </citation>
    <scope>NUCLEOTIDE SEQUENCE</scope>
</reference>
<sequence length="59" mass="6231">MRGRILQGVNLHTSPNGEHLAAHTSSPAQPGIKILGAHFVQKTSTTGSTSFLCPYSITL</sequence>
<dbReference type="EMBL" id="GBXM01017398">
    <property type="protein sequence ID" value="JAH91179.1"/>
    <property type="molecule type" value="Transcribed_RNA"/>
</dbReference>
<dbReference type="AlphaFoldDB" id="A0A0E9WL90"/>
<proteinExistence type="predicted"/>
<evidence type="ECO:0000313" key="2">
    <source>
        <dbReference type="EMBL" id="JAH91179.1"/>
    </source>
</evidence>
<organism evidence="2">
    <name type="scientific">Anguilla anguilla</name>
    <name type="common">European freshwater eel</name>
    <name type="synonym">Muraena anguilla</name>
    <dbReference type="NCBI Taxonomy" id="7936"/>
    <lineage>
        <taxon>Eukaryota</taxon>
        <taxon>Metazoa</taxon>
        <taxon>Chordata</taxon>
        <taxon>Craniata</taxon>
        <taxon>Vertebrata</taxon>
        <taxon>Euteleostomi</taxon>
        <taxon>Actinopterygii</taxon>
        <taxon>Neopterygii</taxon>
        <taxon>Teleostei</taxon>
        <taxon>Anguilliformes</taxon>
        <taxon>Anguillidae</taxon>
        <taxon>Anguilla</taxon>
    </lineage>
</organism>
<evidence type="ECO:0000256" key="1">
    <source>
        <dbReference type="SAM" id="MobiDB-lite"/>
    </source>
</evidence>
<name>A0A0E9WL90_ANGAN</name>
<accession>A0A0E9WL90</accession>